<gene>
    <name evidence="3" type="ORF">BU23DRAFT_500572</name>
</gene>
<dbReference type="SUPFAM" id="SSF57959">
    <property type="entry name" value="Leucine zipper domain"/>
    <property type="match status" value="1"/>
</dbReference>
<dbReference type="Proteomes" id="UP000800036">
    <property type="component" value="Unassembled WGS sequence"/>
</dbReference>
<feature type="domain" description="BZIP" evidence="2">
    <location>
        <begin position="21"/>
        <end position="36"/>
    </location>
</feature>
<dbReference type="Pfam" id="PF11905">
    <property type="entry name" value="DUF3425"/>
    <property type="match status" value="1"/>
</dbReference>
<dbReference type="OrthoDB" id="5973539at2759"/>
<dbReference type="GO" id="GO:0003700">
    <property type="term" value="F:DNA-binding transcription factor activity"/>
    <property type="evidence" value="ECO:0007669"/>
    <property type="project" value="InterPro"/>
</dbReference>
<dbReference type="InterPro" id="IPR021833">
    <property type="entry name" value="DUF3425"/>
</dbReference>
<dbReference type="Gene3D" id="1.20.5.170">
    <property type="match status" value="1"/>
</dbReference>
<dbReference type="InterPro" id="IPR004827">
    <property type="entry name" value="bZIP"/>
</dbReference>
<evidence type="ECO:0000256" key="1">
    <source>
        <dbReference type="SAM" id="MobiDB-lite"/>
    </source>
</evidence>
<keyword evidence="4" id="KW-1185">Reference proteome</keyword>
<feature type="compositionally biased region" description="Basic and acidic residues" evidence="1">
    <location>
        <begin position="32"/>
        <end position="45"/>
    </location>
</feature>
<proteinExistence type="predicted"/>
<evidence type="ECO:0000313" key="4">
    <source>
        <dbReference type="Proteomes" id="UP000800036"/>
    </source>
</evidence>
<feature type="region of interest" description="Disordered" evidence="1">
    <location>
        <begin position="1"/>
        <end position="66"/>
    </location>
</feature>
<dbReference type="SMART" id="SM00338">
    <property type="entry name" value="BRLZ"/>
    <property type="match status" value="1"/>
</dbReference>
<sequence length="343" mass="40114">MDDATHQPKKKPPYKRRMTEKRRNQNRAAQKAYRERRKERLEQLEHQVTAWQQQDESTSAYKDTSEFSSGRIIEDLSGLDLDAYDEIPPLPKPDSSFADLKNLFKDDDSPDLDELVNFALQEKPDMSKILIAGLRVLKLEKETTLTLEKKRRSVSWATGNWKTLTSNNPPSAIYPLPNPTLDGIFLSRQSQIEVIFYNCMKIGLSIEEMMTPTCQSPWYSPLLMPPSSTIALQRVPPDLYPTLAQLRYPHHPFIDTVPLPWFRERAITLASMDPPAYNRSELKRDILIGGMVVWRSRGKEEGLPWDRRNWEVLPWFWQKWGWLVEEQGRVEQQASWWRSMRGK</sequence>
<dbReference type="PANTHER" id="PTHR38116:SF8">
    <property type="entry name" value="BZIP DOMAIN-CONTAINING PROTEIN"/>
    <property type="match status" value="1"/>
</dbReference>
<feature type="compositionally biased region" description="Basic residues" evidence="1">
    <location>
        <begin position="7"/>
        <end position="20"/>
    </location>
</feature>
<evidence type="ECO:0000313" key="3">
    <source>
        <dbReference type="EMBL" id="KAF1977636.1"/>
    </source>
</evidence>
<reference evidence="3" key="1">
    <citation type="journal article" date="2020" name="Stud. Mycol.">
        <title>101 Dothideomycetes genomes: a test case for predicting lifestyles and emergence of pathogens.</title>
        <authorList>
            <person name="Haridas S."/>
            <person name="Albert R."/>
            <person name="Binder M."/>
            <person name="Bloem J."/>
            <person name="Labutti K."/>
            <person name="Salamov A."/>
            <person name="Andreopoulos B."/>
            <person name="Baker S."/>
            <person name="Barry K."/>
            <person name="Bills G."/>
            <person name="Bluhm B."/>
            <person name="Cannon C."/>
            <person name="Castanera R."/>
            <person name="Culley D."/>
            <person name="Daum C."/>
            <person name="Ezra D."/>
            <person name="Gonzalez J."/>
            <person name="Henrissat B."/>
            <person name="Kuo A."/>
            <person name="Liang C."/>
            <person name="Lipzen A."/>
            <person name="Lutzoni F."/>
            <person name="Magnuson J."/>
            <person name="Mondo S."/>
            <person name="Nolan M."/>
            <person name="Ohm R."/>
            <person name="Pangilinan J."/>
            <person name="Park H.-J."/>
            <person name="Ramirez L."/>
            <person name="Alfaro M."/>
            <person name="Sun H."/>
            <person name="Tritt A."/>
            <person name="Yoshinaga Y."/>
            <person name="Zwiers L.-H."/>
            <person name="Turgeon B."/>
            <person name="Goodwin S."/>
            <person name="Spatafora J."/>
            <person name="Crous P."/>
            <person name="Grigoriev I."/>
        </authorList>
    </citation>
    <scope>NUCLEOTIDE SEQUENCE</scope>
    <source>
        <strain evidence="3">CBS 107.79</strain>
    </source>
</reference>
<protein>
    <recommendedName>
        <fullName evidence="2">BZIP domain-containing protein</fullName>
    </recommendedName>
</protein>
<accession>A0A6A5VRY0</accession>
<dbReference type="PANTHER" id="PTHR38116">
    <property type="entry name" value="CHROMOSOME 7, WHOLE GENOME SHOTGUN SEQUENCE"/>
    <property type="match status" value="1"/>
</dbReference>
<organism evidence="3 4">
    <name type="scientific">Bimuria novae-zelandiae CBS 107.79</name>
    <dbReference type="NCBI Taxonomy" id="1447943"/>
    <lineage>
        <taxon>Eukaryota</taxon>
        <taxon>Fungi</taxon>
        <taxon>Dikarya</taxon>
        <taxon>Ascomycota</taxon>
        <taxon>Pezizomycotina</taxon>
        <taxon>Dothideomycetes</taxon>
        <taxon>Pleosporomycetidae</taxon>
        <taxon>Pleosporales</taxon>
        <taxon>Massarineae</taxon>
        <taxon>Didymosphaeriaceae</taxon>
        <taxon>Bimuria</taxon>
    </lineage>
</organism>
<dbReference type="InterPro" id="IPR046347">
    <property type="entry name" value="bZIP_sf"/>
</dbReference>
<dbReference type="PROSITE" id="PS00036">
    <property type="entry name" value="BZIP_BASIC"/>
    <property type="match status" value="1"/>
</dbReference>
<dbReference type="EMBL" id="ML976663">
    <property type="protein sequence ID" value="KAF1977636.1"/>
    <property type="molecule type" value="Genomic_DNA"/>
</dbReference>
<feature type="compositionally biased region" description="Polar residues" evidence="1">
    <location>
        <begin position="49"/>
        <end position="66"/>
    </location>
</feature>
<dbReference type="AlphaFoldDB" id="A0A6A5VRY0"/>
<evidence type="ECO:0000259" key="2">
    <source>
        <dbReference type="PROSITE" id="PS00036"/>
    </source>
</evidence>
<dbReference type="CDD" id="cd14688">
    <property type="entry name" value="bZIP_YAP"/>
    <property type="match status" value="1"/>
</dbReference>
<name>A0A6A5VRY0_9PLEO</name>